<feature type="non-terminal residue" evidence="3">
    <location>
        <position position="1"/>
    </location>
</feature>
<dbReference type="EMBL" id="WEHX01000001">
    <property type="protein sequence ID" value="KAB7663371.1"/>
    <property type="molecule type" value="Genomic_DNA"/>
</dbReference>
<dbReference type="Pfam" id="PF03880">
    <property type="entry name" value="DbpA"/>
    <property type="match status" value="1"/>
</dbReference>
<evidence type="ECO:0000259" key="2">
    <source>
        <dbReference type="Pfam" id="PF03880"/>
    </source>
</evidence>
<dbReference type="GO" id="GO:0004386">
    <property type="term" value="F:helicase activity"/>
    <property type="evidence" value="ECO:0007669"/>
    <property type="project" value="UniProtKB-KW"/>
</dbReference>
<keyword evidence="3" id="KW-0378">Hydrolase</keyword>
<organism evidence="3 4">
    <name type="scientific">Sutterella seckii</name>
    <dbReference type="NCBI Taxonomy" id="1944635"/>
    <lineage>
        <taxon>Bacteria</taxon>
        <taxon>Pseudomonadati</taxon>
        <taxon>Pseudomonadota</taxon>
        <taxon>Betaproteobacteria</taxon>
        <taxon>Burkholderiales</taxon>
        <taxon>Sutterellaceae</taxon>
        <taxon>Sutterella</taxon>
    </lineage>
</organism>
<name>A0A6I1EVQ1_9BURK</name>
<dbReference type="Gene3D" id="3.30.70.330">
    <property type="match status" value="1"/>
</dbReference>
<evidence type="ECO:0000256" key="1">
    <source>
        <dbReference type="SAM" id="MobiDB-lite"/>
    </source>
</evidence>
<evidence type="ECO:0000313" key="3">
    <source>
        <dbReference type="EMBL" id="KAB7663371.1"/>
    </source>
</evidence>
<keyword evidence="3" id="KW-0067">ATP-binding</keyword>
<dbReference type="InterPro" id="IPR005580">
    <property type="entry name" value="DbpA/CsdA_RNA-bd_dom"/>
</dbReference>
<dbReference type="AlphaFoldDB" id="A0A6I1EVQ1"/>
<dbReference type="Proteomes" id="UP000430564">
    <property type="component" value="Unassembled WGS sequence"/>
</dbReference>
<dbReference type="RefSeq" id="WP_193222528.1">
    <property type="nucleotide sequence ID" value="NZ_WEHX01000001.1"/>
</dbReference>
<dbReference type="InterPro" id="IPR012677">
    <property type="entry name" value="Nucleotide-bd_a/b_plait_sf"/>
</dbReference>
<feature type="compositionally biased region" description="Basic and acidic residues" evidence="1">
    <location>
        <begin position="87"/>
        <end position="142"/>
    </location>
</feature>
<protein>
    <submittedName>
        <fullName evidence="3">ATP-dependent helicase</fullName>
    </submittedName>
</protein>
<evidence type="ECO:0000313" key="4">
    <source>
        <dbReference type="Proteomes" id="UP000430564"/>
    </source>
</evidence>
<sequence>PRREPSEPEPGKTRLFIGAGRMVGIRPGDIVGAIANEANVSSRVIGAIDIFDRFTLADVDSDVANDVIEALQGVRFKGAPVTVRLDNGGRRNDDGSQNYERRPRGRSFDDRPRQPRYDDSRWAPRGDDRYSRFDDDDRGPRR</sequence>
<keyword evidence="3" id="KW-0547">Nucleotide-binding</keyword>
<accession>A0A6I1EVQ1</accession>
<dbReference type="CDD" id="cd12252">
    <property type="entry name" value="RRM_DbpA"/>
    <property type="match status" value="1"/>
</dbReference>
<feature type="region of interest" description="Disordered" evidence="1">
    <location>
        <begin position="83"/>
        <end position="142"/>
    </location>
</feature>
<gene>
    <name evidence="3" type="ORF">GBM95_00570</name>
</gene>
<keyword evidence="3" id="KW-0347">Helicase</keyword>
<comment type="caution">
    <text evidence="3">The sequence shown here is derived from an EMBL/GenBank/DDBJ whole genome shotgun (WGS) entry which is preliminary data.</text>
</comment>
<proteinExistence type="predicted"/>
<feature type="domain" description="DEAD box helicase DbpA/CsdA RNA-binding" evidence="2">
    <location>
        <begin position="14"/>
        <end position="84"/>
    </location>
</feature>
<reference evidence="3 4" key="1">
    <citation type="submission" date="2019-10" db="EMBL/GenBank/DDBJ databases">
        <title>Genome diversity of Sutterella seckii.</title>
        <authorList>
            <person name="Chaplin A.V."/>
            <person name="Sokolova S.R."/>
            <person name="Mosin K.A."/>
            <person name="Ivanova E.L."/>
            <person name="Kochetkova T.O."/>
            <person name="Goltsov A.Y."/>
            <person name="Trofimov D.Y."/>
            <person name="Efimov B.A."/>
        </authorList>
    </citation>
    <scope>NUCLEOTIDE SEQUENCE [LARGE SCALE GENOMIC DNA]</scope>
    <source>
        <strain evidence="3 4">ASD393</strain>
    </source>
</reference>